<feature type="domain" description="HTH arsR-type" evidence="2">
    <location>
        <begin position="16"/>
        <end position="87"/>
    </location>
</feature>
<organism evidence="3 4">
    <name type="scientific">Streptomyces castrisilvae</name>
    <dbReference type="NCBI Taxonomy" id="3033811"/>
    <lineage>
        <taxon>Bacteria</taxon>
        <taxon>Bacillati</taxon>
        <taxon>Actinomycetota</taxon>
        <taxon>Actinomycetes</taxon>
        <taxon>Kitasatosporales</taxon>
        <taxon>Streptomycetaceae</taxon>
        <taxon>Streptomyces</taxon>
    </lineage>
</organism>
<feature type="compositionally biased region" description="Gly residues" evidence="1">
    <location>
        <begin position="209"/>
        <end position="223"/>
    </location>
</feature>
<dbReference type="SMART" id="SM00418">
    <property type="entry name" value="HTH_ARSR"/>
    <property type="match status" value="1"/>
</dbReference>
<dbReference type="Gene3D" id="1.10.10.10">
    <property type="entry name" value="Winged helix-like DNA-binding domain superfamily/Winged helix DNA-binding domain"/>
    <property type="match status" value="1"/>
</dbReference>
<dbReference type="CDD" id="cd00090">
    <property type="entry name" value="HTH_ARSR"/>
    <property type="match status" value="1"/>
</dbReference>
<sequence length="232" mass="24678">MDSSNRMGDLEITDPQAMRALAHPVRLAILERLGRDGPATATELAPYVGATPSVTSWHLRHLATFGLVRDSEPGPDRRSRRWEAAARGFRFEASQDPADTESLSAARELSRQMFLRYGDLPARWAAETEPGLDPTWREAAGLANTRVTVTAEELAAIHEGIERVLAPYVTRDPADRPEGSRGVVMLRYVLPDGEGGDGGGDDGRDDGGDGGGGSGGDDGGAAGEGRTRGRTS</sequence>
<dbReference type="InterPro" id="IPR011991">
    <property type="entry name" value="ArsR-like_HTH"/>
</dbReference>
<protein>
    <submittedName>
        <fullName evidence="3">Helix-turn-helix domain-containing protein</fullName>
    </submittedName>
</protein>
<name>A0ABY9HIB2_9ACTN</name>
<reference evidence="3 4" key="1">
    <citation type="submission" date="2023-03" db="EMBL/GenBank/DDBJ databases">
        <title>Isolation and description of six Streptomyces strains from soil environments, able to metabolize different microbial glucans.</title>
        <authorList>
            <person name="Widen T."/>
            <person name="Larsbrink J."/>
        </authorList>
    </citation>
    <scope>NUCLEOTIDE SEQUENCE [LARGE SCALE GENOMIC DNA]</scope>
    <source>
        <strain evidence="3 4">Mut1</strain>
    </source>
</reference>
<dbReference type="InterPro" id="IPR036388">
    <property type="entry name" value="WH-like_DNA-bd_sf"/>
</dbReference>
<evidence type="ECO:0000256" key="1">
    <source>
        <dbReference type="SAM" id="MobiDB-lite"/>
    </source>
</evidence>
<dbReference type="InterPro" id="IPR001845">
    <property type="entry name" value="HTH_ArsR_DNA-bd_dom"/>
</dbReference>
<dbReference type="RefSeq" id="WP_306054293.1">
    <property type="nucleotide sequence ID" value="NZ_CP120997.1"/>
</dbReference>
<evidence type="ECO:0000259" key="2">
    <source>
        <dbReference type="SMART" id="SM00418"/>
    </source>
</evidence>
<dbReference type="Proteomes" id="UP001239522">
    <property type="component" value="Chromosome"/>
</dbReference>
<gene>
    <name evidence="3" type="ORF">P8A18_12810</name>
</gene>
<dbReference type="Pfam" id="PF12840">
    <property type="entry name" value="HTH_20"/>
    <property type="match status" value="1"/>
</dbReference>
<dbReference type="SUPFAM" id="SSF46785">
    <property type="entry name" value="Winged helix' DNA-binding domain"/>
    <property type="match status" value="1"/>
</dbReference>
<accession>A0ABY9HIB2</accession>
<dbReference type="InterPro" id="IPR036390">
    <property type="entry name" value="WH_DNA-bd_sf"/>
</dbReference>
<dbReference type="EMBL" id="CP120997">
    <property type="protein sequence ID" value="WLQ34265.1"/>
    <property type="molecule type" value="Genomic_DNA"/>
</dbReference>
<evidence type="ECO:0000313" key="3">
    <source>
        <dbReference type="EMBL" id="WLQ34265.1"/>
    </source>
</evidence>
<evidence type="ECO:0000313" key="4">
    <source>
        <dbReference type="Proteomes" id="UP001239522"/>
    </source>
</evidence>
<feature type="region of interest" description="Disordered" evidence="1">
    <location>
        <begin position="188"/>
        <end position="232"/>
    </location>
</feature>
<proteinExistence type="predicted"/>
<keyword evidence="4" id="KW-1185">Reference proteome</keyword>